<sequence length="1292" mass="141493">MTSKISHARRLGEVSRPAAMMIGNLKMRTEALTRSTTRGGLGAHLEEDCRWLLGAAVSNHDKKVSAAVVSFGVNAVKDSERSLLLGLLSSRLLFARLLHSSPAASLRGEAGPTSAPQVVWFVPETDSASTSRLFEQVRGDDGRRWLLVSLSGRRDAHFLRGYAARHAYMIGGNGTTRFHNARDYHREWWARGECRGARYVQQREVDGITASRGAMRGVHLPTADVLGFTYSMHPVRSDGNTSVWDRLVMELHLGHGDMMAGRLMVSSARSALIDFSRPMLTELAGAAFASEHTLTLSDFRVSQPLGAPVWIVLLVTQLLVTLLLWLIARCRQSLRSATDDPADDVSLSFWALTVLGISCQQGVVVRCDSSRAHRLAVAAFYLLSLMLLACYSGNLLAEMALARRAMPFRTLDQALDQGWQVSDIGLSLAVRERVVQPLLGRDVTQLPVTPAGPLQGRNFHLAASSVAEKTWNCSDRGRDEPCPVCLWPYTLVRIPSSLAFRPHFPYLQLFNDMIPQLIDRGIVAHERSRWQPRRSVDMVCPTDSISPQKTQLGTDNLAHIFEIFGVGKLPKVPLRLPPPKRLYDGRGDPAGSPGQAIESSFKATHSKLGVVGGKYGAGVRVLNKPKIKFAQFLEEDEGTENAAEEEEIGMEEEKDGREEDRAAVEGQEEEGGAMEAQEEEEEEGEGEPVGMAAIESSFKATHSKLGVVGGKYGAGPLRCGSVTMVGGARSVVLRTLLGGLLSWALVSALLAAAPVSASAASCSPDQLVTYRLDIETHWSKQRFPKQYPIWRPPAQFSQFFGLSHNGSRVLYRVGELATPAVRQFTESGSSAGLEQLTQGQRGILDQFSAPPVKQGEGTTMARVFVDGAHSQVSLISKIVPSPDWFLGIDSVDLCDTGRWVDSVHLQLFPMDAGTDQGLTFTSPNWESVPHQPICRITARVPGHPAGSFYYPELQQLPPLATLRLTKVRSYTLSAEFDPRETVTYTVDTLDPGRAVGIPPLQTSADLSGLRVVLASGNHTSTTERTLPPTAAAAPRLSQWQRRPDSKPAQVARQPPKPSDKRTPPQPRLNDIAVTPRHKPAHATLPRDEPRRRVPQAAPSASLLTPGAAAESSADSLRRDSALARTAARSDGSLARLALRPDGSVARVAVRPDGPPVRLGGLRVWAVNSQPSDGGRGTEKVTGVATAPEDAAVKAGDRQAILKRIASHYRRRHGRHGRRRRYRHKRKRVRRDCVVGDWSAWGPCSKECGIGETVRTRPVRAHPRHGGRPCPSLRERRWCGSERSCKRKHYFRW</sequence>
<keyword evidence="5" id="KW-0479">Metal-binding</keyword>
<evidence type="ECO:0000256" key="7">
    <source>
        <dbReference type="ARBA" id="ARBA00022889"/>
    </source>
</evidence>
<dbReference type="InterPro" id="IPR009465">
    <property type="entry name" value="Spondin_N"/>
</dbReference>
<dbReference type="InterPro" id="IPR001320">
    <property type="entry name" value="Iontro_rcpt_C"/>
</dbReference>
<dbReference type="Pfam" id="PF19028">
    <property type="entry name" value="TSP1_spondin"/>
    <property type="match status" value="1"/>
</dbReference>
<keyword evidence="8" id="KW-1015">Disulfide bond</keyword>
<dbReference type="GO" id="GO:0015276">
    <property type="term" value="F:ligand-gated monoatomic ion channel activity"/>
    <property type="evidence" value="ECO:0007669"/>
    <property type="project" value="InterPro"/>
</dbReference>
<evidence type="ECO:0000256" key="10">
    <source>
        <dbReference type="SAM" id="MobiDB-lite"/>
    </source>
</evidence>
<organism evidence="13 14">
    <name type="scientific">Amphibalanus amphitrite</name>
    <name type="common">Striped barnacle</name>
    <name type="synonym">Balanus amphitrite</name>
    <dbReference type="NCBI Taxonomy" id="1232801"/>
    <lineage>
        <taxon>Eukaryota</taxon>
        <taxon>Metazoa</taxon>
        <taxon>Ecdysozoa</taxon>
        <taxon>Arthropoda</taxon>
        <taxon>Crustacea</taxon>
        <taxon>Multicrustacea</taxon>
        <taxon>Cirripedia</taxon>
        <taxon>Thoracica</taxon>
        <taxon>Thoracicalcarea</taxon>
        <taxon>Balanomorpha</taxon>
        <taxon>Balanoidea</taxon>
        <taxon>Balanidae</taxon>
        <taxon>Amphibalaninae</taxon>
        <taxon>Amphibalanus</taxon>
    </lineage>
</organism>
<evidence type="ECO:0000313" key="14">
    <source>
        <dbReference type="Proteomes" id="UP000440578"/>
    </source>
</evidence>
<evidence type="ECO:0000256" key="6">
    <source>
        <dbReference type="ARBA" id="ARBA00022729"/>
    </source>
</evidence>
<comment type="caution">
    <text evidence="13">The sequence shown here is derived from an EMBL/GenBank/DDBJ whole genome shotgun (WGS) entry which is preliminary data.</text>
</comment>
<keyword evidence="9" id="KW-0325">Glycoprotein</keyword>
<keyword evidence="14" id="KW-1185">Reference proteome</keyword>
<reference evidence="13 14" key="1">
    <citation type="submission" date="2019-07" db="EMBL/GenBank/DDBJ databases">
        <title>Draft genome assembly of a fouling barnacle, Amphibalanus amphitrite (Darwin, 1854): The first reference genome for Thecostraca.</title>
        <authorList>
            <person name="Kim W."/>
        </authorList>
    </citation>
    <scope>NUCLEOTIDE SEQUENCE [LARGE SCALE GENOMIC DNA]</scope>
    <source>
        <strain evidence="13">SNU_AA5</strain>
        <tissue evidence="13">Soma without cirri and trophi</tissue>
    </source>
</reference>
<dbReference type="Gene3D" id="2.60.40.2130">
    <property type="entry name" value="F-spondin domain"/>
    <property type="match status" value="1"/>
</dbReference>
<feature type="transmembrane region" description="Helical" evidence="11">
    <location>
        <begin position="375"/>
        <end position="397"/>
    </location>
</feature>
<dbReference type="InterPro" id="IPR036383">
    <property type="entry name" value="TSP1_rpt_sf"/>
</dbReference>
<dbReference type="Gene3D" id="3.40.190.10">
    <property type="entry name" value="Periplasmic binding protein-like II"/>
    <property type="match status" value="1"/>
</dbReference>
<dbReference type="Proteomes" id="UP000440578">
    <property type="component" value="Unassembled WGS sequence"/>
</dbReference>
<evidence type="ECO:0000256" key="11">
    <source>
        <dbReference type="SAM" id="Phobius"/>
    </source>
</evidence>
<dbReference type="PROSITE" id="PS50092">
    <property type="entry name" value="TSP1"/>
    <property type="match status" value="1"/>
</dbReference>
<protein>
    <submittedName>
        <fullName evidence="13">Spondin-2</fullName>
    </submittedName>
</protein>
<evidence type="ECO:0000256" key="8">
    <source>
        <dbReference type="ARBA" id="ARBA00023157"/>
    </source>
</evidence>
<evidence type="ECO:0000313" key="13">
    <source>
        <dbReference type="EMBL" id="KAF0292027.1"/>
    </source>
</evidence>
<evidence type="ECO:0000256" key="4">
    <source>
        <dbReference type="ARBA" id="ARBA00022530"/>
    </source>
</evidence>
<evidence type="ECO:0000256" key="2">
    <source>
        <dbReference type="ARBA" id="ARBA00008685"/>
    </source>
</evidence>
<keyword evidence="11" id="KW-0812">Transmembrane</keyword>
<feature type="transmembrane region" description="Helical" evidence="11">
    <location>
        <begin position="307"/>
        <end position="327"/>
    </location>
</feature>
<dbReference type="PANTHER" id="PTHR11311:SF15">
    <property type="entry name" value="SPONDIN-2"/>
    <property type="match status" value="1"/>
</dbReference>
<keyword evidence="4" id="KW-0272">Extracellular matrix</keyword>
<feature type="compositionally biased region" description="Acidic residues" evidence="10">
    <location>
        <begin position="666"/>
        <end position="686"/>
    </location>
</feature>
<keyword evidence="11" id="KW-0472">Membrane</keyword>
<dbReference type="SUPFAM" id="SSF53850">
    <property type="entry name" value="Periplasmic binding protein-like II"/>
    <property type="match status" value="1"/>
</dbReference>
<dbReference type="Gene3D" id="1.10.287.70">
    <property type="match status" value="1"/>
</dbReference>
<feature type="region of interest" description="Disordered" evidence="10">
    <location>
        <begin position="633"/>
        <end position="688"/>
    </location>
</feature>
<dbReference type="SMART" id="SM00209">
    <property type="entry name" value="TSP1"/>
    <property type="match status" value="1"/>
</dbReference>
<dbReference type="InterPro" id="IPR051418">
    <property type="entry name" value="Spondin/Thrombospondin_T1"/>
</dbReference>
<feature type="domain" description="Spondin" evidence="12">
    <location>
        <begin position="758"/>
        <end position="944"/>
    </location>
</feature>
<dbReference type="Pfam" id="PF00060">
    <property type="entry name" value="Lig_chan"/>
    <property type="match status" value="1"/>
</dbReference>
<evidence type="ECO:0000256" key="9">
    <source>
        <dbReference type="ARBA" id="ARBA00023180"/>
    </source>
</evidence>
<feature type="compositionally biased region" description="Low complexity" evidence="10">
    <location>
        <begin position="1022"/>
        <end position="1036"/>
    </location>
</feature>
<keyword evidence="11" id="KW-1133">Transmembrane helix</keyword>
<keyword evidence="3" id="KW-0964">Secreted</keyword>
<dbReference type="GO" id="GO:0031012">
    <property type="term" value="C:extracellular matrix"/>
    <property type="evidence" value="ECO:0007669"/>
    <property type="project" value="TreeGrafter"/>
</dbReference>
<dbReference type="PANTHER" id="PTHR11311">
    <property type="entry name" value="SPONDIN"/>
    <property type="match status" value="1"/>
</dbReference>
<dbReference type="InterPro" id="IPR000884">
    <property type="entry name" value="TSP1_rpt"/>
</dbReference>
<evidence type="ECO:0000256" key="1">
    <source>
        <dbReference type="ARBA" id="ARBA00004498"/>
    </source>
</evidence>
<dbReference type="SUPFAM" id="SSF82895">
    <property type="entry name" value="TSP-1 type 1 repeat"/>
    <property type="match status" value="1"/>
</dbReference>
<dbReference type="InterPro" id="IPR044004">
    <property type="entry name" value="TSP1_spondin_dom"/>
</dbReference>
<gene>
    <name evidence="13" type="primary">Spon2_0</name>
    <name evidence="13" type="ORF">FJT64_009906</name>
</gene>
<dbReference type="Gene3D" id="2.20.100.10">
    <property type="entry name" value="Thrombospondin type-1 (TSP1) repeat"/>
    <property type="match status" value="1"/>
</dbReference>
<keyword evidence="6" id="KW-0732">Signal</keyword>
<keyword evidence="7" id="KW-0130">Cell adhesion</keyword>
<evidence type="ECO:0000259" key="12">
    <source>
        <dbReference type="PROSITE" id="PS51020"/>
    </source>
</evidence>
<dbReference type="Pfam" id="PF06468">
    <property type="entry name" value="Spond_N"/>
    <property type="match status" value="1"/>
</dbReference>
<accession>A0A6A4V6Y6</accession>
<evidence type="ECO:0000256" key="3">
    <source>
        <dbReference type="ARBA" id="ARBA00022525"/>
    </source>
</evidence>
<dbReference type="InterPro" id="IPR038678">
    <property type="entry name" value="Spondin_N_sf"/>
</dbReference>
<comment type="similarity">
    <text evidence="2">Belongs to the glutamate-gated ion channel (TC 1.A.10.1) family.</text>
</comment>
<dbReference type="GO" id="GO:0007155">
    <property type="term" value="P:cell adhesion"/>
    <property type="evidence" value="ECO:0007669"/>
    <property type="project" value="UniProtKB-KW"/>
</dbReference>
<comment type="subcellular location">
    <subcellularLocation>
        <location evidence="1">Secreted</location>
        <location evidence="1">Extracellular space</location>
        <location evidence="1">Extracellular matrix</location>
    </subcellularLocation>
</comment>
<dbReference type="GO" id="GO:0016020">
    <property type="term" value="C:membrane"/>
    <property type="evidence" value="ECO:0007669"/>
    <property type="project" value="InterPro"/>
</dbReference>
<feature type="region of interest" description="Disordered" evidence="10">
    <location>
        <begin position="1018"/>
        <end position="1116"/>
    </location>
</feature>
<feature type="compositionally biased region" description="Acidic residues" evidence="10">
    <location>
        <begin position="633"/>
        <end position="653"/>
    </location>
</feature>
<proteinExistence type="inferred from homology"/>
<dbReference type="OrthoDB" id="6090599at2759"/>
<dbReference type="GO" id="GO:0046872">
    <property type="term" value="F:metal ion binding"/>
    <property type="evidence" value="ECO:0007669"/>
    <property type="project" value="UniProtKB-KW"/>
</dbReference>
<evidence type="ECO:0000256" key="5">
    <source>
        <dbReference type="ARBA" id="ARBA00022723"/>
    </source>
</evidence>
<name>A0A6A4V6Y6_AMPAM</name>
<dbReference type="NCBIfam" id="NF038123">
    <property type="entry name" value="NF038123_dom"/>
    <property type="match status" value="1"/>
</dbReference>
<dbReference type="EMBL" id="VIIS01001843">
    <property type="protein sequence ID" value="KAF0292027.1"/>
    <property type="molecule type" value="Genomic_DNA"/>
</dbReference>
<feature type="compositionally biased region" description="Basic and acidic residues" evidence="10">
    <location>
        <begin position="654"/>
        <end position="663"/>
    </location>
</feature>
<dbReference type="PROSITE" id="PS51020">
    <property type="entry name" value="SPONDIN"/>
    <property type="match status" value="1"/>
</dbReference>